<reference evidence="2 3" key="1">
    <citation type="submission" date="2024-03" db="EMBL/GenBank/DDBJ databases">
        <title>Human intestinal bacterial collection.</title>
        <authorList>
            <person name="Pauvert C."/>
            <person name="Hitch T.C.A."/>
            <person name="Clavel T."/>
        </authorList>
    </citation>
    <scope>NUCLEOTIDE SEQUENCE [LARGE SCALE GENOMIC DNA]</scope>
    <source>
        <strain evidence="2 3">CLA-SR-H028</strain>
    </source>
</reference>
<comment type="caution">
    <text evidence="2">The sequence shown here is derived from an EMBL/GenBank/DDBJ whole genome shotgun (WGS) entry which is preliminary data.</text>
</comment>
<evidence type="ECO:0000259" key="1">
    <source>
        <dbReference type="Pfam" id="PF13524"/>
    </source>
</evidence>
<dbReference type="SUPFAM" id="SSF53756">
    <property type="entry name" value="UDP-Glycosyltransferase/glycogen phosphorylase"/>
    <property type="match status" value="1"/>
</dbReference>
<protein>
    <submittedName>
        <fullName evidence="2">Glycosyltransferase</fullName>
    </submittedName>
</protein>
<dbReference type="RefSeq" id="WP_148392788.1">
    <property type="nucleotide sequence ID" value="NZ_JBBMFP010000038.1"/>
</dbReference>
<keyword evidence="3" id="KW-1185">Reference proteome</keyword>
<evidence type="ECO:0000313" key="2">
    <source>
        <dbReference type="EMBL" id="MEQ2434261.1"/>
    </source>
</evidence>
<dbReference type="Pfam" id="PF13524">
    <property type="entry name" value="Glyco_trans_1_2"/>
    <property type="match status" value="1"/>
</dbReference>
<gene>
    <name evidence="2" type="ORF">WMO65_25005</name>
</gene>
<dbReference type="Gene3D" id="3.40.50.2000">
    <property type="entry name" value="Glycogen Phosphorylase B"/>
    <property type="match status" value="1"/>
</dbReference>
<accession>A0ABV1DV45</accession>
<dbReference type="InterPro" id="IPR055259">
    <property type="entry name" value="YkvP/CgeB_Glyco_trans-like"/>
</dbReference>
<feature type="domain" description="Spore protein YkvP/CgeB glycosyl transferase-like" evidence="1">
    <location>
        <begin position="171"/>
        <end position="307"/>
    </location>
</feature>
<name>A0ABV1DV45_9FIRM</name>
<dbReference type="EMBL" id="JBBMFP010000038">
    <property type="protein sequence ID" value="MEQ2434261.1"/>
    <property type="molecule type" value="Genomic_DNA"/>
</dbReference>
<evidence type="ECO:0000313" key="3">
    <source>
        <dbReference type="Proteomes" id="UP001457898"/>
    </source>
</evidence>
<organism evidence="2 3">
    <name type="scientific">Blautia caccae</name>
    <dbReference type="NCBI Taxonomy" id="3133175"/>
    <lineage>
        <taxon>Bacteria</taxon>
        <taxon>Bacillati</taxon>
        <taxon>Bacillota</taxon>
        <taxon>Clostridia</taxon>
        <taxon>Lachnospirales</taxon>
        <taxon>Lachnospiraceae</taxon>
        <taxon>Blautia</taxon>
    </lineage>
</organism>
<sequence length="326" mass="37608">MIYVLYDKPKKLEDMSFLTSAFEKEYKEIYPEWRCTSIKQMLSVCSSTVKRAKAGDTIVCWYDFMGVLCWWLGRLTNKKIKVIAINILLKDKNTTKNKMAKYLYKRALRSHSFAATVTTEEYGRYINEILNTKANFILLHDVYHKNYTLDKRVEAKASTVFCGGRNGRDWKLLFEVAKKLPDVTFNCVMPNALKEQFLDVIGDNTYTRTDIPESAFMELLCQSQLIVMPLDTEAPAGLTVYFQAAANNKMIITSDTVTTKGYLSNGRGVLCTHTVEDWVDKIQYYLKHKSDADICAEKFKKFLENECSEENYAKTLWGMLGNERKV</sequence>
<proteinExistence type="predicted"/>
<dbReference type="Proteomes" id="UP001457898">
    <property type="component" value="Unassembled WGS sequence"/>
</dbReference>